<keyword evidence="2" id="KW-0255">Endonuclease</keyword>
<evidence type="ECO:0000256" key="3">
    <source>
        <dbReference type="ARBA" id="ARBA00022801"/>
    </source>
</evidence>
<dbReference type="EMBL" id="VMHJ01000001">
    <property type="protein sequence ID" value="TSJ86795.1"/>
    <property type="molecule type" value="Genomic_DNA"/>
</dbReference>
<evidence type="ECO:0000256" key="1">
    <source>
        <dbReference type="ARBA" id="ARBA00022722"/>
    </source>
</evidence>
<protein>
    <recommendedName>
        <fullName evidence="4">DNA mismatch repair MutH/Type II restriction enzyme Sau3AI domain-containing protein</fullName>
    </recommendedName>
</protein>
<evidence type="ECO:0000313" key="6">
    <source>
        <dbReference type="Proteomes" id="UP000317536"/>
    </source>
</evidence>
<gene>
    <name evidence="5" type="ORF">FPK29_03830</name>
</gene>
<comment type="caution">
    <text evidence="5">The sequence shown here is derived from an EMBL/GenBank/DDBJ whole genome shotgun (WGS) entry which is preliminary data.</text>
</comment>
<dbReference type="Gene3D" id="3.40.600.10">
    <property type="entry name" value="DNA mismatch repair MutH/Restriction endonuclease, type II"/>
    <property type="match status" value="2"/>
</dbReference>
<dbReference type="GO" id="GO:0004519">
    <property type="term" value="F:endonuclease activity"/>
    <property type="evidence" value="ECO:0007669"/>
    <property type="project" value="UniProtKB-KW"/>
</dbReference>
<reference evidence="5 6" key="1">
    <citation type="submission" date="2019-07" db="EMBL/GenBank/DDBJ databases">
        <title>Bifidobacterium asteroides genomes.</title>
        <authorList>
            <person name="Zheng H."/>
        </authorList>
    </citation>
    <scope>NUCLEOTIDE SEQUENCE [LARGE SCALE GENOMIC DNA]</scope>
    <source>
        <strain evidence="5 6">W8111</strain>
    </source>
</reference>
<dbReference type="NCBIfam" id="NF040973">
    <property type="entry name" value="restrict_Sau3AI"/>
    <property type="match status" value="1"/>
</dbReference>
<dbReference type="Pfam" id="PF02976">
    <property type="entry name" value="MutH"/>
    <property type="match status" value="1"/>
</dbReference>
<name>A0A556RD44_9BIFI</name>
<accession>A0A556RD44</accession>
<evidence type="ECO:0000313" key="5">
    <source>
        <dbReference type="EMBL" id="TSJ86795.1"/>
    </source>
</evidence>
<dbReference type="AlphaFoldDB" id="A0A556RD44"/>
<sequence>MVEMQEDVPYDDSNVSSIEEYAKRIVNKTLREALDLPPDARPKGSGGKGAMGETVEEYYFRIRNNNVQGPDFPKVGVELKTTGLRYDAHHKPCAKERLAITNINWMTILNEDFKKSHLMDKISKILLLAYDYDPGSDSVLDMRFRLATMWGVPERDKPQMLADWNTVLAKVRNGDADKVSGRDTVYLEAATTGSGHGKKYPQPKSDRCAKPRRWALKSSYMTTVINQLFQKEKYASIKREKDEVNLTLHQLVKARFRPYMGKTKKELKSVLQISASEHAKNYYALITKKILGIGTDKSIEEFDKAGIMVRTIRRSRTGRVKESLSFPAMDYKEVACTDWEDSKLYGYMTTPYLFVVFSQREEHGPLFLSQLVWWTPTDEDLAEACRVYKITRQHILANDYDHFPGIRGLEGNGSHIHVRPHATKGETCLTPQGTRETKKSFWITNKYVQQIIDQASDDRQ</sequence>
<dbReference type="InterPro" id="IPR011335">
    <property type="entry name" value="Restrct_endonuc-II-like"/>
</dbReference>
<dbReference type="InterPro" id="IPR011337">
    <property type="entry name" value="DNA_rep_MutH/RE_typeII_Sau3AI"/>
</dbReference>
<dbReference type="Proteomes" id="UP000317536">
    <property type="component" value="Unassembled WGS sequence"/>
</dbReference>
<dbReference type="SMART" id="SM00927">
    <property type="entry name" value="MutH"/>
    <property type="match status" value="1"/>
</dbReference>
<keyword evidence="1" id="KW-0540">Nuclease</keyword>
<evidence type="ECO:0000256" key="2">
    <source>
        <dbReference type="ARBA" id="ARBA00022759"/>
    </source>
</evidence>
<dbReference type="SUPFAM" id="SSF52980">
    <property type="entry name" value="Restriction endonuclease-like"/>
    <property type="match status" value="2"/>
</dbReference>
<dbReference type="CDD" id="cd22355">
    <property type="entry name" value="Sau3AI_C"/>
    <property type="match status" value="1"/>
</dbReference>
<keyword evidence="3" id="KW-0378">Hydrolase</keyword>
<proteinExistence type="predicted"/>
<dbReference type="InterPro" id="IPR037057">
    <property type="entry name" value="DNA_rep_MutH/T2_RE_sf"/>
</dbReference>
<dbReference type="GO" id="GO:0003677">
    <property type="term" value="F:DNA binding"/>
    <property type="evidence" value="ECO:0007669"/>
    <property type="project" value="InterPro"/>
</dbReference>
<feature type="domain" description="DNA mismatch repair MutH/Type II restriction enzyme Sau3AI" evidence="4">
    <location>
        <begin position="60"/>
        <end position="163"/>
    </location>
</feature>
<organism evidence="5 6">
    <name type="scientific">Bifidobacterium asteroides</name>
    <dbReference type="NCBI Taxonomy" id="1684"/>
    <lineage>
        <taxon>Bacteria</taxon>
        <taxon>Bacillati</taxon>
        <taxon>Actinomycetota</taxon>
        <taxon>Actinomycetes</taxon>
        <taxon>Bifidobacteriales</taxon>
        <taxon>Bifidobacteriaceae</taxon>
        <taxon>Bifidobacterium</taxon>
    </lineage>
</organism>
<evidence type="ECO:0000259" key="4">
    <source>
        <dbReference type="SMART" id="SM00927"/>
    </source>
</evidence>
<dbReference type="CDD" id="cd22356">
    <property type="entry name" value="Sau3AI_N-like"/>
    <property type="match status" value="1"/>
</dbReference>
<dbReference type="GO" id="GO:0016787">
    <property type="term" value="F:hydrolase activity"/>
    <property type="evidence" value="ECO:0007669"/>
    <property type="project" value="UniProtKB-KW"/>
</dbReference>